<dbReference type="PROSITE" id="PS51094">
    <property type="entry name" value="PTS_EIIA_TYPE_2"/>
    <property type="match status" value="1"/>
</dbReference>
<dbReference type="PaxDb" id="522772-Dacet_2355"/>
<dbReference type="eggNOG" id="COG1762">
    <property type="taxonomic scope" value="Bacteria"/>
</dbReference>
<dbReference type="Gene3D" id="1.10.238.160">
    <property type="match status" value="1"/>
</dbReference>
<dbReference type="eggNOG" id="COG3311">
    <property type="taxonomic scope" value="Bacteria"/>
</dbReference>
<dbReference type="NCBIfam" id="TIGR01764">
    <property type="entry name" value="excise"/>
    <property type="match status" value="1"/>
</dbReference>
<dbReference type="KEGG" id="dap:Dacet_2355"/>
<keyword evidence="3" id="KW-1185">Reference proteome</keyword>
<dbReference type="EMBL" id="CP001968">
    <property type="protein sequence ID" value="ADD69117.1"/>
    <property type="molecule type" value="Genomic_DNA"/>
</dbReference>
<reference evidence="2 3" key="1">
    <citation type="journal article" date="2010" name="Stand. Genomic Sci.">
        <title>Complete genome sequence of Denitrovibrio acetiphilus type strain (N2460).</title>
        <authorList>
            <person name="Kiss H."/>
            <person name="Lang E."/>
            <person name="Lapidus A."/>
            <person name="Copeland A."/>
            <person name="Nolan M."/>
            <person name="Glavina Del Rio T."/>
            <person name="Chen F."/>
            <person name="Lucas S."/>
            <person name="Tice H."/>
            <person name="Cheng J.F."/>
            <person name="Han C."/>
            <person name="Goodwin L."/>
            <person name="Pitluck S."/>
            <person name="Liolios K."/>
            <person name="Pati A."/>
            <person name="Ivanova N."/>
            <person name="Mavromatis K."/>
            <person name="Chen A."/>
            <person name="Palaniappan K."/>
            <person name="Land M."/>
            <person name="Hauser L."/>
            <person name="Chang Y.J."/>
            <person name="Jeffries C.D."/>
            <person name="Detter J.C."/>
            <person name="Brettin T."/>
            <person name="Spring S."/>
            <person name="Rohde M."/>
            <person name="Goker M."/>
            <person name="Woyke T."/>
            <person name="Bristow J."/>
            <person name="Eisen J.A."/>
            <person name="Markowitz V."/>
            <person name="Hugenholtz P."/>
            <person name="Kyrpides N.C."/>
            <person name="Klenk H.P."/>
        </authorList>
    </citation>
    <scope>NUCLEOTIDE SEQUENCE [LARGE SCALE GENOMIC DNA]</scope>
    <source>
        <strain evidence="3">DSM 12809 / NBRC 114555 / N2460</strain>
    </source>
</reference>
<sequence>MDTLFLTVKDMSVKLGVSEKTVYRMINDNKIPYGIKIGGQWRFNREKIEKWVSGQSTEDNTPADSSITVSEIICDSTIMYRLCGANRDEILNQILTILGRFTTEEKINIKKNLLFKESIISSSLSGVAVMVADYDQQVNHSKTVFAVAYLDTPLDFKAIDGKKTDIAILIIPANKTEQLILTTRLNGLLNSDEFVKTLRSAPTRSTLIQRIREFENKLFIK</sequence>
<dbReference type="InterPro" id="IPR016152">
    <property type="entry name" value="PTrfase/Anion_transptr"/>
</dbReference>
<accession>D4H3L5</accession>
<dbReference type="PANTHER" id="PTHR47738:SF1">
    <property type="entry name" value="NITROGEN REGULATORY PROTEIN"/>
    <property type="match status" value="1"/>
</dbReference>
<evidence type="ECO:0000313" key="3">
    <source>
        <dbReference type="Proteomes" id="UP000002012"/>
    </source>
</evidence>
<dbReference type="STRING" id="522772.Dacet_2355"/>
<dbReference type="AlphaFoldDB" id="D4H3L5"/>
<dbReference type="InterPro" id="IPR051541">
    <property type="entry name" value="PTS_SugarTrans_NitroReg"/>
</dbReference>
<dbReference type="GO" id="GO:0030295">
    <property type="term" value="F:protein kinase activator activity"/>
    <property type="evidence" value="ECO:0007669"/>
    <property type="project" value="TreeGrafter"/>
</dbReference>
<dbReference type="Proteomes" id="UP000002012">
    <property type="component" value="Chromosome"/>
</dbReference>
<dbReference type="RefSeq" id="WP_013011619.1">
    <property type="nucleotide sequence ID" value="NC_013943.1"/>
</dbReference>
<feature type="domain" description="PTS EIIA type-2" evidence="1">
    <location>
        <begin position="71"/>
        <end position="214"/>
    </location>
</feature>
<protein>
    <submittedName>
        <fullName evidence="2">Putative PTS IIA-like nitrogen-regulatory protein PtsN</fullName>
    </submittedName>
</protein>
<organism evidence="2 3">
    <name type="scientific">Denitrovibrio acetiphilus (strain DSM 12809 / NBRC 114555 / N2460)</name>
    <dbReference type="NCBI Taxonomy" id="522772"/>
    <lineage>
        <taxon>Bacteria</taxon>
        <taxon>Pseudomonadati</taxon>
        <taxon>Deferribacterota</taxon>
        <taxon>Deferribacteres</taxon>
        <taxon>Deferribacterales</taxon>
        <taxon>Geovibrionaceae</taxon>
        <taxon>Denitrovibrio</taxon>
    </lineage>
</organism>
<dbReference type="InterPro" id="IPR002178">
    <property type="entry name" value="PTS_EIIA_type-2_dom"/>
</dbReference>
<dbReference type="InterPro" id="IPR009061">
    <property type="entry name" value="DNA-bd_dom_put_sf"/>
</dbReference>
<dbReference type="InterPro" id="IPR010093">
    <property type="entry name" value="SinI_DNA-bd"/>
</dbReference>
<name>D4H3L5_DENA2</name>
<dbReference type="PANTHER" id="PTHR47738">
    <property type="entry name" value="PTS SYSTEM FRUCTOSE-LIKE EIIA COMPONENT-RELATED"/>
    <property type="match status" value="1"/>
</dbReference>
<dbReference type="GO" id="GO:0003677">
    <property type="term" value="F:DNA binding"/>
    <property type="evidence" value="ECO:0007669"/>
    <property type="project" value="InterPro"/>
</dbReference>
<dbReference type="InterPro" id="IPR041657">
    <property type="entry name" value="HTH_17"/>
</dbReference>
<dbReference type="InParanoid" id="D4H3L5"/>
<dbReference type="HOGENOM" id="CLU_072531_1_0_0"/>
<dbReference type="Pfam" id="PF00359">
    <property type="entry name" value="PTS_EIIA_2"/>
    <property type="match status" value="1"/>
</dbReference>
<dbReference type="OrthoDB" id="95460at2"/>
<dbReference type="Gene3D" id="3.40.930.10">
    <property type="entry name" value="Mannitol-specific EII, Chain A"/>
    <property type="match status" value="1"/>
</dbReference>
<dbReference type="SUPFAM" id="SSF46955">
    <property type="entry name" value="Putative DNA-binding domain"/>
    <property type="match status" value="1"/>
</dbReference>
<evidence type="ECO:0000313" key="2">
    <source>
        <dbReference type="EMBL" id="ADD69117.1"/>
    </source>
</evidence>
<dbReference type="SUPFAM" id="SSF55804">
    <property type="entry name" value="Phoshotransferase/anion transport protein"/>
    <property type="match status" value="1"/>
</dbReference>
<proteinExistence type="predicted"/>
<gene>
    <name evidence="2" type="ordered locus">Dacet_2355</name>
</gene>
<dbReference type="Pfam" id="PF12728">
    <property type="entry name" value="HTH_17"/>
    <property type="match status" value="1"/>
</dbReference>
<evidence type="ECO:0000259" key="1">
    <source>
        <dbReference type="PROSITE" id="PS51094"/>
    </source>
</evidence>